<protein>
    <submittedName>
        <fullName evidence="2">Uncharacterized protein</fullName>
    </submittedName>
</protein>
<sequence>MDNSGFKKRLKEQLFVRTNRLFNRKEQIPFSITNKATFEIEMLDKSNSSKDGEDMNQEEQCLNGNKRN</sequence>
<reference evidence="2 3" key="1">
    <citation type="journal article" date="2013" name="Genome Biol.">
        <title>Draft genome of the mountain pine beetle, Dendroctonus ponderosae Hopkins, a major forest pest.</title>
        <authorList>
            <person name="Keeling C.I."/>
            <person name="Yuen M.M."/>
            <person name="Liao N.Y."/>
            <person name="Docking T.R."/>
            <person name="Chan S.K."/>
            <person name="Taylor G.A."/>
            <person name="Palmquist D.L."/>
            <person name="Jackman S.D."/>
            <person name="Nguyen A."/>
            <person name="Li M."/>
            <person name="Henderson H."/>
            <person name="Janes J.K."/>
            <person name="Zhao Y."/>
            <person name="Pandoh P."/>
            <person name="Moore R."/>
            <person name="Sperling F.A."/>
            <person name="Huber D.P."/>
            <person name="Birol I."/>
            <person name="Jones S.J."/>
            <person name="Bohlmann J."/>
        </authorList>
    </citation>
    <scope>NUCLEOTIDE SEQUENCE</scope>
</reference>
<organism evidence="2 3">
    <name type="scientific">Dendroctonus ponderosae</name>
    <name type="common">Mountain pine beetle</name>
    <dbReference type="NCBI Taxonomy" id="77166"/>
    <lineage>
        <taxon>Eukaryota</taxon>
        <taxon>Metazoa</taxon>
        <taxon>Ecdysozoa</taxon>
        <taxon>Arthropoda</taxon>
        <taxon>Hexapoda</taxon>
        <taxon>Insecta</taxon>
        <taxon>Pterygota</taxon>
        <taxon>Neoptera</taxon>
        <taxon>Endopterygota</taxon>
        <taxon>Coleoptera</taxon>
        <taxon>Polyphaga</taxon>
        <taxon>Cucujiformia</taxon>
        <taxon>Curculionidae</taxon>
        <taxon>Scolytinae</taxon>
        <taxon>Dendroctonus</taxon>
    </lineage>
</organism>
<proteinExistence type="predicted"/>
<feature type="compositionally biased region" description="Polar residues" evidence="1">
    <location>
        <begin position="58"/>
        <end position="68"/>
    </location>
</feature>
<name>U4U7A9_DENPD</name>
<accession>U4U7A9</accession>
<evidence type="ECO:0000313" key="2">
    <source>
        <dbReference type="EMBL" id="ERL88233.1"/>
    </source>
</evidence>
<feature type="region of interest" description="Disordered" evidence="1">
    <location>
        <begin position="44"/>
        <end position="68"/>
    </location>
</feature>
<evidence type="ECO:0000256" key="1">
    <source>
        <dbReference type="SAM" id="MobiDB-lite"/>
    </source>
</evidence>
<gene>
    <name evidence="2" type="ORF">D910_05621</name>
</gene>
<dbReference type="Proteomes" id="UP000030742">
    <property type="component" value="Unassembled WGS sequence"/>
</dbReference>
<dbReference type="EMBL" id="KB632041">
    <property type="protein sequence ID" value="ERL88233.1"/>
    <property type="molecule type" value="Genomic_DNA"/>
</dbReference>
<evidence type="ECO:0000313" key="3">
    <source>
        <dbReference type="Proteomes" id="UP000030742"/>
    </source>
</evidence>
<dbReference type="AlphaFoldDB" id="U4U7A9"/>
<feature type="compositionally biased region" description="Basic and acidic residues" evidence="1">
    <location>
        <begin position="44"/>
        <end position="53"/>
    </location>
</feature>